<evidence type="ECO:0000256" key="1">
    <source>
        <dbReference type="SAM" id="MobiDB-lite"/>
    </source>
</evidence>
<organism evidence="2 3">
    <name type="scientific">Microbulbifer pacificus</name>
    <dbReference type="NCBI Taxonomy" id="407164"/>
    <lineage>
        <taxon>Bacteria</taxon>
        <taxon>Pseudomonadati</taxon>
        <taxon>Pseudomonadota</taxon>
        <taxon>Gammaproteobacteria</taxon>
        <taxon>Cellvibrionales</taxon>
        <taxon>Microbulbiferaceae</taxon>
        <taxon>Microbulbifer</taxon>
    </lineage>
</organism>
<protein>
    <submittedName>
        <fullName evidence="2">PhoX family phosphatase</fullName>
    </submittedName>
</protein>
<dbReference type="EMBL" id="CP137555">
    <property type="protein sequence ID" value="WOX06787.1"/>
    <property type="molecule type" value="Genomic_DNA"/>
</dbReference>
<name>A0AAU0N1C8_9GAMM</name>
<dbReference type="InterPro" id="IPR006311">
    <property type="entry name" value="TAT_signal"/>
</dbReference>
<accession>A0AAU0N1C8</accession>
<keyword evidence="3" id="KW-1185">Reference proteome</keyword>
<dbReference type="KEGG" id="mpaf:R5R33_06570"/>
<reference evidence="2 3" key="1">
    <citation type="submission" date="2023-10" db="EMBL/GenBank/DDBJ databases">
        <title>Description of Microbulbifer bruguierae sp. nov., isolated from the sediments of mangrove plant Bruguiera sexangula and comparative genomic analyses of the genus Microbulbifer.</title>
        <authorList>
            <person name="Long M."/>
        </authorList>
    </citation>
    <scope>NUCLEOTIDE SEQUENCE [LARGE SCALE GENOMIC DNA]</scope>
    <source>
        <strain evidence="2 3">SPO729</strain>
    </source>
</reference>
<dbReference type="RefSeq" id="WP_318955223.1">
    <property type="nucleotide sequence ID" value="NZ_CP137555.1"/>
</dbReference>
<evidence type="ECO:0000313" key="3">
    <source>
        <dbReference type="Proteomes" id="UP001302477"/>
    </source>
</evidence>
<dbReference type="PANTHER" id="PTHR35399:SF2">
    <property type="entry name" value="DUF839 DOMAIN-CONTAINING PROTEIN"/>
    <property type="match status" value="1"/>
</dbReference>
<feature type="region of interest" description="Disordered" evidence="1">
    <location>
        <begin position="621"/>
        <end position="640"/>
    </location>
</feature>
<dbReference type="AlphaFoldDB" id="A0AAU0N1C8"/>
<dbReference type="PANTHER" id="PTHR35399">
    <property type="entry name" value="SLR8030 PROTEIN"/>
    <property type="match status" value="1"/>
</dbReference>
<sequence>MTDNNPKAPDTAPYDPSRRTLLKTLGTVTAAAAASGGASLLTGCGADKTSATGQNLAFAEIPHRLDHRHHIPDGYATDLLLRWGDPLDAFAGSFAPEKLDAGEQSRRFGYNNDFIAFLPLDPEAGPGEGDKHCLSRNSERGLLCVNHEYTQPHLMFAGYTEASSIRGTSDQHIAVEQQACGHSVVEIERAADGWQPVVGSTYNRRISLTTAMDIVGAAAGDSRLQTNEDPSGTRVFGTVGNCAGGKTPWGTVLIAEEGFGGAFQGDPDNVADEVEARNHHAFGISPDNRNWGDYDRRFDIAVEPNEPNRFGWMVEYDPYDPQSTPRKLTALGRFEHEGFTLVSKPGQPIVAYGGDDDEHQFVYRFVSSGIYRPGENPHNRNLLSEGTLYAGQFREGGAGTWLPLLFGRGPLTPENGFRNQADVLIDCRRAAKLLGATPMDRPEDVETNPVNDCTYVMLTKNKKRAPGDENAANPRARNSTGHVLEIVPPGRSGARDHVSDTFHWNTFLLGGNPNAEEPEVRGAYGQQIPGTISANGWFANPDNVAFDPKGNMWIATDGCESFGFHDGLWAMATEGELRAAPKHFFGCPQGAEICGPEFTPDGTTLFVSVQHPADVRRSTFDNPLHRWPDNDPGLPPRPSVLAIRRKDGGVVGS</sequence>
<dbReference type="PROSITE" id="PS51318">
    <property type="entry name" value="TAT"/>
    <property type="match status" value="1"/>
</dbReference>
<evidence type="ECO:0000313" key="2">
    <source>
        <dbReference type="EMBL" id="WOX06787.1"/>
    </source>
</evidence>
<proteinExistence type="predicted"/>
<dbReference type="Pfam" id="PF05787">
    <property type="entry name" value="PhoX"/>
    <property type="match status" value="1"/>
</dbReference>
<dbReference type="Proteomes" id="UP001302477">
    <property type="component" value="Chromosome"/>
</dbReference>
<dbReference type="SUPFAM" id="SSF63829">
    <property type="entry name" value="Calcium-dependent phosphotriesterase"/>
    <property type="match status" value="1"/>
</dbReference>
<dbReference type="InterPro" id="IPR008557">
    <property type="entry name" value="PhoX"/>
</dbReference>
<gene>
    <name evidence="2" type="ORF">R5R33_06570</name>
</gene>